<sequence length="142" mass="16893">MRNQENPQLVVFNDKAQKRILKKTHKELGHQGENETYRSIKNRYWWEGMKKIVKKWVKACQECQKRSHFQQKEEGNISATSTLLERVSMDAFHIKAGRCKYLVVERDDFSGWPVTVALTRLMPKSVSEWFNSEWICRYGEPK</sequence>
<reference evidence="2" key="1">
    <citation type="submission" date="2021-03" db="EMBL/GenBank/DDBJ databases">
        <title>Draft genome sequence of rust myrtle Austropuccinia psidii MF-1, a brazilian biotype.</title>
        <authorList>
            <person name="Quecine M.C."/>
            <person name="Pachon D.M.R."/>
            <person name="Bonatelli M.L."/>
            <person name="Correr F.H."/>
            <person name="Franceschini L.M."/>
            <person name="Leite T.F."/>
            <person name="Margarido G.R.A."/>
            <person name="Almeida C.A."/>
            <person name="Ferrarezi J.A."/>
            <person name="Labate C.A."/>
        </authorList>
    </citation>
    <scope>NUCLEOTIDE SEQUENCE</scope>
    <source>
        <strain evidence="2">MF-1</strain>
    </source>
</reference>
<dbReference type="InterPro" id="IPR050951">
    <property type="entry name" value="Retrovirus_Pol_polyprotein"/>
</dbReference>
<dbReference type="EMBL" id="AVOT02028420">
    <property type="protein sequence ID" value="MBW0520907.1"/>
    <property type="molecule type" value="Genomic_DNA"/>
</dbReference>
<feature type="domain" description="Integrase zinc-binding" evidence="1">
    <location>
        <begin position="14"/>
        <end position="67"/>
    </location>
</feature>
<proteinExistence type="predicted"/>
<dbReference type="AlphaFoldDB" id="A0A9Q3ENX1"/>
<dbReference type="InterPro" id="IPR036397">
    <property type="entry name" value="RNaseH_sf"/>
</dbReference>
<name>A0A9Q3ENX1_9BASI</name>
<dbReference type="PANTHER" id="PTHR37984">
    <property type="entry name" value="PROTEIN CBG26694"/>
    <property type="match status" value="1"/>
</dbReference>
<dbReference type="GO" id="GO:0003676">
    <property type="term" value="F:nucleic acid binding"/>
    <property type="evidence" value="ECO:0007669"/>
    <property type="project" value="InterPro"/>
</dbReference>
<dbReference type="Proteomes" id="UP000765509">
    <property type="component" value="Unassembled WGS sequence"/>
</dbReference>
<organism evidence="2 3">
    <name type="scientific">Austropuccinia psidii MF-1</name>
    <dbReference type="NCBI Taxonomy" id="1389203"/>
    <lineage>
        <taxon>Eukaryota</taxon>
        <taxon>Fungi</taxon>
        <taxon>Dikarya</taxon>
        <taxon>Basidiomycota</taxon>
        <taxon>Pucciniomycotina</taxon>
        <taxon>Pucciniomycetes</taxon>
        <taxon>Pucciniales</taxon>
        <taxon>Sphaerophragmiaceae</taxon>
        <taxon>Austropuccinia</taxon>
    </lineage>
</organism>
<keyword evidence="3" id="KW-1185">Reference proteome</keyword>
<dbReference type="Gene3D" id="3.30.420.10">
    <property type="entry name" value="Ribonuclease H-like superfamily/Ribonuclease H"/>
    <property type="match status" value="1"/>
</dbReference>
<accession>A0A9Q3ENX1</accession>
<dbReference type="FunFam" id="1.10.340.70:FF:000001">
    <property type="entry name" value="Retrovirus-related Pol polyprotein from transposon gypsy-like Protein"/>
    <property type="match status" value="1"/>
</dbReference>
<dbReference type="Pfam" id="PF17921">
    <property type="entry name" value="Integrase_H2C2"/>
    <property type="match status" value="1"/>
</dbReference>
<dbReference type="OrthoDB" id="2506616at2759"/>
<evidence type="ECO:0000313" key="3">
    <source>
        <dbReference type="Proteomes" id="UP000765509"/>
    </source>
</evidence>
<comment type="caution">
    <text evidence="2">The sequence shown here is derived from an EMBL/GenBank/DDBJ whole genome shotgun (WGS) entry which is preliminary data.</text>
</comment>
<dbReference type="PANTHER" id="PTHR37984:SF5">
    <property type="entry name" value="PROTEIN NYNRIN-LIKE"/>
    <property type="match status" value="1"/>
</dbReference>
<dbReference type="Gene3D" id="1.10.340.70">
    <property type="match status" value="1"/>
</dbReference>
<evidence type="ECO:0000259" key="1">
    <source>
        <dbReference type="Pfam" id="PF17921"/>
    </source>
</evidence>
<gene>
    <name evidence="2" type="ORF">O181_060622</name>
</gene>
<dbReference type="InterPro" id="IPR041588">
    <property type="entry name" value="Integrase_H2C2"/>
</dbReference>
<evidence type="ECO:0000313" key="2">
    <source>
        <dbReference type="EMBL" id="MBW0520907.1"/>
    </source>
</evidence>
<protein>
    <recommendedName>
        <fullName evidence="1">Integrase zinc-binding domain-containing protein</fullName>
    </recommendedName>
</protein>